<dbReference type="Proteomes" id="UP000694540">
    <property type="component" value="Unplaced"/>
</dbReference>
<evidence type="ECO:0000313" key="2">
    <source>
        <dbReference type="Proteomes" id="UP000694540"/>
    </source>
</evidence>
<dbReference type="GeneTree" id="ENSGT01110000269998"/>
<name>A0A8C3YL12_9CETA</name>
<sequence length="67" mass="7562">MVNEKPKEGVKTENKAHINLKVAGQNGFVVQFKIKSKLTKSYYTPAQLKMEVEDTIDVCQQQMGGVY</sequence>
<dbReference type="PANTHER" id="PTHR10562">
    <property type="entry name" value="SMALL UBIQUITIN-RELATED MODIFIER"/>
    <property type="match status" value="1"/>
</dbReference>
<dbReference type="Gene3D" id="3.10.20.90">
    <property type="entry name" value="Phosphatidylinositol 3-kinase Catalytic Subunit, Chain A, domain 1"/>
    <property type="match status" value="2"/>
</dbReference>
<dbReference type="InterPro" id="IPR029071">
    <property type="entry name" value="Ubiquitin-like_domsf"/>
</dbReference>
<dbReference type="Ensembl" id="ENSCWAT00000021550.1">
    <property type="protein sequence ID" value="ENSCWAP00000019864.1"/>
    <property type="gene ID" value="ENSCWAG00000015225.1"/>
</dbReference>
<reference evidence="1" key="1">
    <citation type="submission" date="2025-08" db="UniProtKB">
        <authorList>
            <consortium name="Ensembl"/>
        </authorList>
    </citation>
    <scope>IDENTIFICATION</scope>
</reference>
<protein>
    <submittedName>
        <fullName evidence="1">Uncharacterized protein</fullName>
    </submittedName>
</protein>
<dbReference type="SUPFAM" id="SSF54236">
    <property type="entry name" value="Ubiquitin-like"/>
    <property type="match status" value="1"/>
</dbReference>
<accession>A0A8C3YL12</accession>
<organism evidence="1 2">
    <name type="scientific">Catagonus wagneri</name>
    <name type="common">Chacoan peccary</name>
    <dbReference type="NCBI Taxonomy" id="51154"/>
    <lineage>
        <taxon>Eukaryota</taxon>
        <taxon>Metazoa</taxon>
        <taxon>Chordata</taxon>
        <taxon>Craniata</taxon>
        <taxon>Vertebrata</taxon>
        <taxon>Euteleostomi</taxon>
        <taxon>Mammalia</taxon>
        <taxon>Eutheria</taxon>
        <taxon>Laurasiatheria</taxon>
        <taxon>Artiodactyla</taxon>
        <taxon>Suina</taxon>
        <taxon>Tayassuidae</taxon>
        <taxon>Catagonus</taxon>
    </lineage>
</organism>
<reference evidence="1" key="2">
    <citation type="submission" date="2025-09" db="UniProtKB">
        <authorList>
            <consortium name="Ensembl"/>
        </authorList>
    </citation>
    <scope>IDENTIFICATION</scope>
</reference>
<evidence type="ECO:0000313" key="1">
    <source>
        <dbReference type="Ensembl" id="ENSCWAP00000019864.1"/>
    </source>
</evidence>
<dbReference type="AlphaFoldDB" id="A0A8C3YL12"/>
<proteinExistence type="predicted"/>
<keyword evidence="2" id="KW-1185">Reference proteome</keyword>